<keyword evidence="3" id="KW-1185">Reference proteome</keyword>
<gene>
    <name evidence="2" type="ORF">HAX54_016780</name>
</gene>
<feature type="compositionally biased region" description="Basic and acidic residues" evidence="1">
    <location>
        <begin position="1"/>
        <end position="17"/>
    </location>
</feature>
<feature type="compositionally biased region" description="Basic and acidic residues" evidence="1">
    <location>
        <begin position="79"/>
        <end position="95"/>
    </location>
</feature>
<name>A0ABS8UJK8_DATST</name>
<accession>A0ABS8UJK8</accession>
<feature type="region of interest" description="Disordered" evidence="1">
    <location>
        <begin position="63"/>
        <end position="95"/>
    </location>
</feature>
<dbReference type="Proteomes" id="UP000823775">
    <property type="component" value="Unassembled WGS sequence"/>
</dbReference>
<evidence type="ECO:0000313" key="2">
    <source>
        <dbReference type="EMBL" id="MCD9559051.1"/>
    </source>
</evidence>
<proteinExistence type="predicted"/>
<organism evidence="2 3">
    <name type="scientific">Datura stramonium</name>
    <name type="common">Jimsonweed</name>
    <name type="synonym">Common thornapple</name>
    <dbReference type="NCBI Taxonomy" id="4076"/>
    <lineage>
        <taxon>Eukaryota</taxon>
        <taxon>Viridiplantae</taxon>
        <taxon>Streptophyta</taxon>
        <taxon>Embryophyta</taxon>
        <taxon>Tracheophyta</taxon>
        <taxon>Spermatophyta</taxon>
        <taxon>Magnoliopsida</taxon>
        <taxon>eudicotyledons</taxon>
        <taxon>Gunneridae</taxon>
        <taxon>Pentapetalae</taxon>
        <taxon>asterids</taxon>
        <taxon>lamiids</taxon>
        <taxon>Solanales</taxon>
        <taxon>Solanaceae</taxon>
        <taxon>Solanoideae</taxon>
        <taxon>Datureae</taxon>
        <taxon>Datura</taxon>
    </lineage>
</organism>
<sequence>MVGREVRKQHGEKEFSRRLPPLQTGKAKLLSSGKIIGDTGKWKEDIGLGSIDTEIGNQKEMEEQISISSSTINVTSRGSKVELEHSNKQSREASTKDLVNRVFGKEERSIGEEAENLQLISQSEQVKETEEQMQEERGGEVTNREIVLYVVVVQSEEKILDIYKEESPNKALHNILTHSNIEETRMDREKVNLIDTTVQYDELEAHLYIKDEVSAV</sequence>
<evidence type="ECO:0000256" key="1">
    <source>
        <dbReference type="SAM" id="MobiDB-lite"/>
    </source>
</evidence>
<dbReference type="EMBL" id="JACEIK010002092">
    <property type="protein sequence ID" value="MCD9559051.1"/>
    <property type="molecule type" value="Genomic_DNA"/>
</dbReference>
<reference evidence="2 3" key="1">
    <citation type="journal article" date="2021" name="BMC Genomics">
        <title>Datura genome reveals duplications of psychoactive alkaloid biosynthetic genes and high mutation rate following tissue culture.</title>
        <authorList>
            <person name="Rajewski A."/>
            <person name="Carter-House D."/>
            <person name="Stajich J."/>
            <person name="Litt A."/>
        </authorList>
    </citation>
    <scope>NUCLEOTIDE SEQUENCE [LARGE SCALE GENOMIC DNA]</scope>
    <source>
        <strain evidence="2">AR-01</strain>
    </source>
</reference>
<feature type="region of interest" description="Disordered" evidence="1">
    <location>
        <begin position="1"/>
        <end position="23"/>
    </location>
</feature>
<comment type="caution">
    <text evidence="2">The sequence shown here is derived from an EMBL/GenBank/DDBJ whole genome shotgun (WGS) entry which is preliminary data.</text>
</comment>
<protein>
    <submittedName>
        <fullName evidence="2">Uncharacterized protein</fullName>
    </submittedName>
</protein>
<evidence type="ECO:0000313" key="3">
    <source>
        <dbReference type="Proteomes" id="UP000823775"/>
    </source>
</evidence>